<gene>
    <name evidence="6" type="ORF">GPJ59_01320</name>
</gene>
<dbReference type="InterPro" id="IPR036271">
    <property type="entry name" value="Tet_transcr_reg_TetR-rel_C_sf"/>
</dbReference>
<organism evidence="6 7">
    <name type="scientific">Streptomyces bambusae</name>
    <dbReference type="NCBI Taxonomy" id="1550616"/>
    <lineage>
        <taxon>Bacteria</taxon>
        <taxon>Bacillati</taxon>
        <taxon>Actinomycetota</taxon>
        <taxon>Actinomycetes</taxon>
        <taxon>Kitasatosporales</taxon>
        <taxon>Streptomycetaceae</taxon>
        <taxon>Streptomyces</taxon>
    </lineage>
</organism>
<dbReference type="InterPro" id="IPR050109">
    <property type="entry name" value="HTH-type_TetR-like_transc_reg"/>
</dbReference>
<dbReference type="PANTHER" id="PTHR30055">
    <property type="entry name" value="HTH-TYPE TRANSCRIPTIONAL REGULATOR RUTR"/>
    <property type="match status" value="1"/>
</dbReference>
<dbReference type="EMBL" id="WTFF01000004">
    <property type="protein sequence ID" value="MBW5480576.1"/>
    <property type="molecule type" value="Genomic_DNA"/>
</dbReference>
<dbReference type="Pfam" id="PF00440">
    <property type="entry name" value="TetR_N"/>
    <property type="match status" value="1"/>
</dbReference>
<proteinExistence type="predicted"/>
<keyword evidence="1" id="KW-0805">Transcription regulation</keyword>
<comment type="caution">
    <text evidence="6">The sequence shown here is derived from an EMBL/GenBank/DDBJ whole genome shotgun (WGS) entry which is preliminary data.</text>
</comment>
<evidence type="ECO:0000256" key="4">
    <source>
        <dbReference type="PROSITE-ProRule" id="PRU00335"/>
    </source>
</evidence>
<dbReference type="Gene3D" id="1.10.357.10">
    <property type="entry name" value="Tetracycline Repressor, domain 2"/>
    <property type="match status" value="1"/>
</dbReference>
<feature type="DNA-binding region" description="H-T-H motif" evidence="4">
    <location>
        <begin position="55"/>
        <end position="74"/>
    </location>
</feature>
<evidence type="ECO:0000313" key="6">
    <source>
        <dbReference type="EMBL" id="MBW5480576.1"/>
    </source>
</evidence>
<accession>A0ABS6Z185</accession>
<protein>
    <submittedName>
        <fullName evidence="6">TetR family transcriptional regulator</fullName>
    </submittedName>
</protein>
<keyword evidence="7" id="KW-1185">Reference proteome</keyword>
<dbReference type="PANTHER" id="PTHR30055:SF238">
    <property type="entry name" value="MYCOFACTOCIN BIOSYNTHESIS TRANSCRIPTIONAL REGULATOR MFTR-RELATED"/>
    <property type="match status" value="1"/>
</dbReference>
<evidence type="ECO:0000256" key="3">
    <source>
        <dbReference type="ARBA" id="ARBA00023163"/>
    </source>
</evidence>
<feature type="domain" description="HTH tetR-type" evidence="5">
    <location>
        <begin position="32"/>
        <end position="92"/>
    </location>
</feature>
<dbReference type="InterPro" id="IPR001647">
    <property type="entry name" value="HTH_TetR"/>
</dbReference>
<evidence type="ECO:0000313" key="7">
    <source>
        <dbReference type="Proteomes" id="UP000812013"/>
    </source>
</evidence>
<dbReference type="PROSITE" id="PS50977">
    <property type="entry name" value="HTH_TETR_2"/>
    <property type="match status" value="1"/>
</dbReference>
<dbReference type="SUPFAM" id="SSF48498">
    <property type="entry name" value="Tetracyclin repressor-like, C-terminal domain"/>
    <property type="match status" value="1"/>
</dbReference>
<dbReference type="InterPro" id="IPR009057">
    <property type="entry name" value="Homeodomain-like_sf"/>
</dbReference>
<evidence type="ECO:0000256" key="1">
    <source>
        <dbReference type="ARBA" id="ARBA00023015"/>
    </source>
</evidence>
<evidence type="ECO:0000256" key="2">
    <source>
        <dbReference type="ARBA" id="ARBA00023125"/>
    </source>
</evidence>
<reference evidence="6 7" key="1">
    <citation type="submission" date="2019-12" db="EMBL/GenBank/DDBJ databases">
        <title>Genome sequence of Streptomyces bambusae.</title>
        <authorList>
            <person name="Bansal K."/>
            <person name="Choksket S."/>
            <person name="Korpole S."/>
            <person name="Patil P.B."/>
        </authorList>
    </citation>
    <scope>NUCLEOTIDE SEQUENCE [LARGE SCALE GENOMIC DNA]</scope>
    <source>
        <strain evidence="6 7">SK60</strain>
    </source>
</reference>
<sequence>MGARPNSMGACPYWQSPFLREDLVSPRGVAIPDLRERLFDAAERVLARDGAAALTSRAITAEAACAKGVLHTHFAGLDEFVAELVLDRFTRSAALAATLPARAGGDSVAGNLVELSAAVLSLDPGVVGLAVTRPAAAVRVRAAWAEGAPGFDAIQASIEAYLDAERGLGRIGPDTDTGSVALALVGTLHHLLMTSRPGGSAPHEQAERLIRTLTRPSG</sequence>
<dbReference type="SUPFAM" id="SSF46689">
    <property type="entry name" value="Homeodomain-like"/>
    <property type="match status" value="1"/>
</dbReference>
<evidence type="ECO:0000259" key="5">
    <source>
        <dbReference type="PROSITE" id="PS50977"/>
    </source>
</evidence>
<name>A0ABS6Z185_9ACTN</name>
<keyword evidence="2 4" id="KW-0238">DNA-binding</keyword>
<dbReference type="Proteomes" id="UP000812013">
    <property type="component" value="Unassembled WGS sequence"/>
</dbReference>
<keyword evidence="3" id="KW-0804">Transcription</keyword>